<keyword evidence="8" id="KW-1185">Reference proteome</keyword>
<dbReference type="EMBL" id="CP055156">
    <property type="protein sequence ID" value="QNF34826.1"/>
    <property type="molecule type" value="Genomic_DNA"/>
</dbReference>
<dbReference type="InterPro" id="IPR049166">
    <property type="entry name" value="GH39_cat"/>
</dbReference>
<dbReference type="PANTHER" id="PTHR12631:SF8">
    <property type="entry name" value="ALPHA-L-IDURONIDASE"/>
    <property type="match status" value="1"/>
</dbReference>
<feature type="active site" description="Proton donor" evidence="4">
    <location>
        <position position="201"/>
    </location>
</feature>
<dbReference type="InterPro" id="IPR000514">
    <property type="entry name" value="Glyco_hydro_39"/>
</dbReference>
<dbReference type="RefSeq" id="WP_185271320.1">
    <property type="nucleotide sequence ID" value="NZ_CP055156.1"/>
</dbReference>
<dbReference type="AlphaFoldDB" id="A0A7G7GCE2"/>
<proteinExistence type="inferred from homology"/>
<evidence type="ECO:0000256" key="5">
    <source>
        <dbReference type="SAM" id="SignalP"/>
    </source>
</evidence>
<evidence type="ECO:0000256" key="2">
    <source>
        <dbReference type="ARBA" id="ARBA00022801"/>
    </source>
</evidence>
<reference evidence="7 8" key="1">
    <citation type="journal article" date="2018" name="Int. J. Syst. Evol. Microbiol.">
        <title>Adhaeribacter swui sp. nov., isolated from wet mud.</title>
        <authorList>
            <person name="Kim D.U."/>
            <person name="Kim K.W."/>
            <person name="Kang M.S."/>
            <person name="Kim J.Y."/>
            <person name="Jang J.H."/>
            <person name="Kim M.K."/>
        </authorList>
    </citation>
    <scope>NUCLEOTIDE SEQUENCE [LARGE SCALE GENOMIC DNA]</scope>
    <source>
        <strain evidence="7 8">KCTC 52873</strain>
    </source>
</reference>
<evidence type="ECO:0000256" key="1">
    <source>
        <dbReference type="ARBA" id="ARBA00008875"/>
    </source>
</evidence>
<dbReference type="SUPFAM" id="SSF51011">
    <property type="entry name" value="Glycosyl hydrolase domain"/>
    <property type="match status" value="1"/>
</dbReference>
<feature type="signal peptide" evidence="5">
    <location>
        <begin position="1"/>
        <end position="19"/>
    </location>
</feature>
<protein>
    <submittedName>
        <fullName evidence="7">Beta-xylosidase</fullName>
    </submittedName>
</protein>
<gene>
    <name evidence="7" type="ORF">HUW51_19615</name>
</gene>
<dbReference type="Gene3D" id="3.20.20.80">
    <property type="entry name" value="Glycosidases"/>
    <property type="match status" value="1"/>
</dbReference>
<keyword evidence="3" id="KW-0326">Glycosidase</keyword>
<sequence>MSRAIITCILLLHSGLLFAQQQPSVSIAVDASKSIGDMKPFWSFFGYDEPNYTTRKNGQKLLTELQQLSPVPVYVRAHNLLTSKGNSPGPDLKWGFTDAYTEDKNGKPVYNWVTVDSIVDTYVQRGMKPLMEIGFMPKALSSKPEPYEHKWSAGGNIWTGWTYPPKDYNKWRELVYQWVNHSIQRYGKQEVTTWLWELWNEPDIGYWSGTFEEYCKLYDYTADGLKRACPECTIGGPHTTSPRGEKGYQYLTKFIEHCLRGKNYATKKTGTPLQFIAFHAKGAPELVNGHIRMNMGVQLKDISRGFTAVNSFPELKNIPIIIGENDPEGCAACSEKKEPKYAYRNGTMYPSYTAAAYARIYELMDQHQVNLRGAVSWSFEFENQEWFAGFRDLATNGVDKPVLNIFRMFGMMNGDRVAVQTANGIKAADIISSGVTGKPDINALASKNDHSISVMVWNYHDDDVAAAASPVELTIDGVAKDKVFVHHYRVDQQFSNSFEKWKAMGKPHNVSKVQYQELEKAGQLQLLTSPTWQKVDKGKTVLKFDLPRQGVSFIQLSW</sequence>
<feature type="chain" id="PRO_5028837778" evidence="5">
    <location>
        <begin position="20"/>
        <end position="558"/>
    </location>
</feature>
<dbReference type="KEGG" id="aswu:HUW51_19615"/>
<name>A0A7G7GCE2_9BACT</name>
<dbReference type="Gene3D" id="2.60.40.1500">
    <property type="entry name" value="Glycosyl hydrolase domain, family 39"/>
    <property type="match status" value="1"/>
</dbReference>
<organism evidence="7 8">
    <name type="scientific">Adhaeribacter swui</name>
    <dbReference type="NCBI Taxonomy" id="2086471"/>
    <lineage>
        <taxon>Bacteria</taxon>
        <taxon>Pseudomonadati</taxon>
        <taxon>Bacteroidota</taxon>
        <taxon>Cytophagia</taxon>
        <taxon>Cytophagales</taxon>
        <taxon>Hymenobacteraceae</taxon>
        <taxon>Adhaeribacter</taxon>
    </lineage>
</organism>
<evidence type="ECO:0000256" key="3">
    <source>
        <dbReference type="ARBA" id="ARBA00023295"/>
    </source>
</evidence>
<dbReference type="PANTHER" id="PTHR12631">
    <property type="entry name" value="ALPHA-L-IDURONIDASE"/>
    <property type="match status" value="1"/>
</dbReference>
<dbReference type="Proteomes" id="UP000515237">
    <property type="component" value="Chromosome"/>
</dbReference>
<evidence type="ECO:0000313" key="7">
    <source>
        <dbReference type="EMBL" id="QNF34826.1"/>
    </source>
</evidence>
<keyword evidence="2" id="KW-0378">Hydrolase</keyword>
<comment type="similarity">
    <text evidence="1">Belongs to the glycosyl hydrolase 39 family.</text>
</comment>
<dbReference type="Pfam" id="PF01229">
    <property type="entry name" value="Glyco_hydro_39"/>
    <property type="match status" value="1"/>
</dbReference>
<dbReference type="GO" id="GO:0004553">
    <property type="term" value="F:hydrolase activity, hydrolyzing O-glycosyl compounds"/>
    <property type="evidence" value="ECO:0007669"/>
    <property type="project" value="InterPro"/>
</dbReference>
<feature type="domain" description="Glycosyl hydrolases family 39 N-terminal catalytic" evidence="6">
    <location>
        <begin position="26"/>
        <end position="522"/>
    </location>
</feature>
<dbReference type="PRINTS" id="PR00745">
    <property type="entry name" value="GLHYDRLASE39"/>
</dbReference>
<evidence type="ECO:0000259" key="6">
    <source>
        <dbReference type="Pfam" id="PF01229"/>
    </source>
</evidence>
<accession>A0A7G7GCE2</accession>
<dbReference type="InterPro" id="IPR051923">
    <property type="entry name" value="Glycosyl_Hydrolase_39"/>
</dbReference>
<keyword evidence="5" id="KW-0732">Signal</keyword>
<dbReference type="SUPFAM" id="SSF51445">
    <property type="entry name" value="(Trans)glycosidases"/>
    <property type="match status" value="1"/>
</dbReference>
<evidence type="ECO:0000313" key="8">
    <source>
        <dbReference type="Proteomes" id="UP000515237"/>
    </source>
</evidence>
<dbReference type="InterPro" id="IPR017853">
    <property type="entry name" value="GH"/>
</dbReference>
<evidence type="ECO:0000256" key="4">
    <source>
        <dbReference type="PIRSR" id="PIRSR600514-1"/>
    </source>
</evidence>
<dbReference type="GO" id="GO:0005975">
    <property type="term" value="P:carbohydrate metabolic process"/>
    <property type="evidence" value="ECO:0007669"/>
    <property type="project" value="InterPro"/>
</dbReference>